<dbReference type="Pfam" id="PF00178">
    <property type="entry name" value="Ets"/>
    <property type="match status" value="1"/>
</dbReference>
<dbReference type="PROSITE" id="PS51433">
    <property type="entry name" value="PNT"/>
    <property type="match status" value="1"/>
</dbReference>
<evidence type="ECO:0000313" key="9">
    <source>
        <dbReference type="EMBL" id="KAK7114090.1"/>
    </source>
</evidence>
<feature type="domain" description="PNT" evidence="8">
    <location>
        <begin position="269"/>
        <end position="355"/>
    </location>
</feature>
<dbReference type="GO" id="GO:0043565">
    <property type="term" value="F:sequence-specific DNA binding"/>
    <property type="evidence" value="ECO:0007669"/>
    <property type="project" value="InterPro"/>
</dbReference>
<dbReference type="PROSITE" id="PS00345">
    <property type="entry name" value="ETS_DOMAIN_1"/>
    <property type="match status" value="1"/>
</dbReference>
<dbReference type="InterPro" id="IPR003118">
    <property type="entry name" value="Pointed_dom"/>
</dbReference>
<feature type="region of interest" description="Disordered" evidence="6">
    <location>
        <begin position="64"/>
        <end position="146"/>
    </location>
</feature>
<accession>A0AAN9BZB7</accession>
<dbReference type="FunFam" id="1.10.10.10:FF:000039">
    <property type="entry name" value="Friend leukemia integration 1 transcription factor"/>
    <property type="match status" value="1"/>
</dbReference>
<feature type="region of interest" description="Disordered" evidence="6">
    <location>
        <begin position="160"/>
        <end position="189"/>
    </location>
</feature>
<feature type="compositionally biased region" description="Low complexity" evidence="6">
    <location>
        <begin position="125"/>
        <end position="138"/>
    </location>
</feature>
<dbReference type="Pfam" id="PF02198">
    <property type="entry name" value="SAM_PNT"/>
    <property type="match status" value="1"/>
</dbReference>
<evidence type="ECO:0000256" key="1">
    <source>
        <dbReference type="ARBA" id="ARBA00004123"/>
    </source>
</evidence>
<feature type="compositionally biased region" description="Polar residues" evidence="6">
    <location>
        <begin position="64"/>
        <end position="81"/>
    </location>
</feature>
<organism evidence="9 10">
    <name type="scientific">Littorina saxatilis</name>
    <dbReference type="NCBI Taxonomy" id="31220"/>
    <lineage>
        <taxon>Eukaryota</taxon>
        <taxon>Metazoa</taxon>
        <taxon>Spiralia</taxon>
        <taxon>Lophotrochozoa</taxon>
        <taxon>Mollusca</taxon>
        <taxon>Gastropoda</taxon>
        <taxon>Caenogastropoda</taxon>
        <taxon>Littorinimorpha</taxon>
        <taxon>Littorinoidea</taxon>
        <taxon>Littorinidae</taxon>
        <taxon>Littorina</taxon>
    </lineage>
</organism>
<gene>
    <name evidence="9" type="ORF">V1264_000212</name>
</gene>
<dbReference type="Proteomes" id="UP001374579">
    <property type="component" value="Unassembled WGS sequence"/>
</dbReference>
<comment type="similarity">
    <text evidence="2 5">Belongs to the ETS family.</text>
</comment>
<dbReference type="Gene3D" id="1.10.10.10">
    <property type="entry name" value="Winged helix-like DNA-binding domain superfamily/Winged helix DNA-binding domain"/>
    <property type="match status" value="1"/>
</dbReference>
<evidence type="ECO:0000256" key="2">
    <source>
        <dbReference type="ARBA" id="ARBA00005562"/>
    </source>
</evidence>
<dbReference type="SMART" id="SM00251">
    <property type="entry name" value="SAM_PNT"/>
    <property type="match status" value="1"/>
</dbReference>
<evidence type="ECO:0000256" key="3">
    <source>
        <dbReference type="ARBA" id="ARBA00023125"/>
    </source>
</evidence>
<evidence type="ECO:0000313" key="10">
    <source>
        <dbReference type="Proteomes" id="UP001374579"/>
    </source>
</evidence>
<dbReference type="PRINTS" id="PR00454">
    <property type="entry name" value="ETSDOMAIN"/>
</dbReference>
<dbReference type="Gene3D" id="1.10.150.50">
    <property type="entry name" value="Transcription Factor, Ets-1"/>
    <property type="match status" value="1"/>
</dbReference>
<reference evidence="9 10" key="1">
    <citation type="submission" date="2024-02" db="EMBL/GenBank/DDBJ databases">
        <title>Chromosome-scale genome assembly of the rough periwinkle Littorina saxatilis.</title>
        <authorList>
            <person name="De Jode A."/>
            <person name="Faria R."/>
            <person name="Formenti G."/>
            <person name="Sims Y."/>
            <person name="Smith T.P."/>
            <person name="Tracey A."/>
            <person name="Wood J.M.D."/>
            <person name="Zagrodzka Z.B."/>
            <person name="Johannesson K."/>
            <person name="Butlin R.K."/>
            <person name="Leder E.H."/>
        </authorList>
    </citation>
    <scope>NUCLEOTIDE SEQUENCE [LARGE SCALE GENOMIC DNA]</scope>
    <source>
        <strain evidence="9">Snail1</strain>
        <tissue evidence="9">Muscle</tissue>
    </source>
</reference>
<keyword evidence="4 5" id="KW-0539">Nucleus</keyword>
<dbReference type="InterPro" id="IPR036388">
    <property type="entry name" value="WH-like_DNA-bd_sf"/>
</dbReference>
<dbReference type="InterPro" id="IPR000418">
    <property type="entry name" value="Ets_dom"/>
</dbReference>
<dbReference type="AlphaFoldDB" id="A0AAN9BZB7"/>
<evidence type="ECO:0000256" key="5">
    <source>
        <dbReference type="RuleBase" id="RU004019"/>
    </source>
</evidence>
<dbReference type="SMART" id="SM00413">
    <property type="entry name" value="ETS"/>
    <property type="match status" value="1"/>
</dbReference>
<proteinExistence type="inferred from homology"/>
<dbReference type="EMBL" id="JBAMIC010000001">
    <property type="protein sequence ID" value="KAK7114090.1"/>
    <property type="molecule type" value="Genomic_DNA"/>
</dbReference>
<feature type="domain" description="ETS" evidence="7">
    <location>
        <begin position="456"/>
        <end position="536"/>
    </location>
</feature>
<comment type="caution">
    <text evidence="9">The sequence shown here is derived from an EMBL/GenBank/DDBJ whole genome shotgun (WGS) entry which is preliminary data.</text>
</comment>
<evidence type="ECO:0000259" key="7">
    <source>
        <dbReference type="PROSITE" id="PS50061"/>
    </source>
</evidence>
<name>A0AAN9BZB7_9CAEN</name>
<keyword evidence="3 5" id="KW-0238">DNA-binding</keyword>
<dbReference type="InterPro" id="IPR036390">
    <property type="entry name" value="WH_DNA-bd_sf"/>
</dbReference>
<dbReference type="PANTHER" id="PTHR11849:SF304">
    <property type="entry name" value="DNA-BINDING PROTEIN D-ETS-3"/>
    <property type="match status" value="1"/>
</dbReference>
<dbReference type="GO" id="GO:0000981">
    <property type="term" value="F:DNA-binding transcription factor activity, RNA polymerase II-specific"/>
    <property type="evidence" value="ECO:0007669"/>
    <property type="project" value="TreeGrafter"/>
</dbReference>
<dbReference type="GO" id="GO:0030154">
    <property type="term" value="P:cell differentiation"/>
    <property type="evidence" value="ECO:0007669"/>
    <property type="project" value="TreeGrafter"/>
</dbReference>
<dbReference type="InterPro" id="IPR046328">
    <property type="entry name" value="ETS_fam"/>
</dbReference>
<keyword evidence="10" id="KW-1185">Reference proteome</keyword>
<dbReference type="PROSITE" id="PS00346">
    <property type="entry name" value="ETS_DOMAIN_2"/>
    <property type="match status" value="1"/>
</dbReference>
<dbReference type="PANTHER" id="PTHR11849">
    <property type="entry name" value="ETS"/>
    <property type="match status" value="1"/>
</dbReference>
<protein>
    <submittedName>
        <fullName evidence="9">Uncharacterized protein</fullName>
    </submittedName>
</protein>
<dbReference type="GO" id="GO:0005634">
    <property type="term" value="C:nucleus"/>
    <property type="evidence" value="ECO:0007669"/>
    <property type="project" value="UniProtKB-SubCell"/>
</dbReference>
<dbReference type="SUPFAM" id="SSF47769">
    <property type="entry name" value="SAM/Pointed domain"/>
    <property type="match status" value="1"/>
</dbReference>
<dbReference type="InterPro" id="IPR013761">
    <property type="entry name" value="SAM/pointed_sf"/>
</dbReference>
<dbReference type="PROSITE" id="PS50061">
    <property type="entry name" value="ETS_DOMAIN_3"/>
    <property type="match status" value="1"/>
</dbReference>
<dbReference type="SUPFAM" id="SSF46785">
    <property type="entry name" value="Winged helix' DNA-binding domain"/>
    <property type="match status" value="1"/>
</dbReference>
<comment type="subcellular location">
    <subcellularLocation>
        <location evidence="1 5">Nucleus</location>
    </subcellularLocation>
</comment>
<evidence type="ECO:0000256" key="4">
    <source>
        <dbReference type="ARBA" id="ARBA00023242"/>
    </source>
</evidence>
<evidence type="ECO:0000256" key="6">
    <source>
        <dbReference type="SAM" id="MobiDB-lite"/>
    </source>
</evidence>
<sequence length="640" mass="67613">MSFAQYCRVKMEPESYRGMVHGGASTSWGWAPTSQSPAAGFGWFRGFHQDDALTMSQPAFAPTSSLTGHVGVSSHSPTACTGSGSGVGGDVRGQKSHRNEAGYDKAIPASPGSGNSLPPPPSLPRVPSLPSGSTSTASRGGGSISSQRLTANFLTLDTAEQHSEAVGNGPRKPNSADVAATDPSTSCGDVMQRGWASSDVSSGGAALTSQCQAISVAVPVVTSNLRGSSGLGESTPSSSSLVVGAFAGVGGECGGGSGVGVGVGGDGGAMCAGYDTARAAFFIPSDPHLWSAGHVRRWLELVSRDQGLRALDVTSFSNVDGRSLCRMRREDLMQMVGPYEADVLLTSLTYLRRACMSPMSADGMTSNGRHWACAPAPAHDPLTSVSRQDADLSKCSWFANAATASRSFGYSQPTFSSSCLGKSYADPPSPTWRMQDPYKLFGQLTSRLCSTGSGQIQLWQFLLELLSDSRNAGCITWEGTNGEFKLVDPDEVARRWGERKSKPNMNYDKLSRALRYYYDKNIMTKVHGKRYAYRFDFAGLAQAIQPTSPADTPPSYRPPDWMLGSPAHYGATPKPPLPPYAPPHPQMNPALLGPSHAYWAGHPQSHPHHNHPGSMYPAFHASGIGAPSTPLAPHLSSCYA</sequence>
<evidence type="ECO:0000259" key="8">
    <source>
        <dbReference type="PROSITE" id="PS51433"/>
    </source>
</evidence>